<feature type="transmembrane region" description="Helical" evidence="1">
    <location>
        <begin position="125"/>
        <end position="147"/>
    </location>
</feature>
<keyword evidence="1" id="KW-0812">Transmembrane</keyword>
<dbReference type="PANTHER" id="PTHR39085">
    <property type="entry name" value="SLL0924 PROTEIN"/>
    <property type="match status" value="1"/>
</dbReference>
<accession>A0A2P7EF50</accession>
<organism evidence="2 3">
    <name type="scientific">Synechococcus lacustris str. Tous</name>
    <dbReference type="NCBI Taxonomy" id="1910958"/>
    <lineage>
        <taxon>Bacteria</taxon>
        <taxon>Bacillati</taxon>
        <taxon>Cyanobacteriota</taxon>
        <taxon>Cyanophyceae</taxon>
        <taxon>Synechococcales</taxon>
        <taxon>Synechococcaceae</taxon>
        <taxon>Synechococcus</taxon>
    </lineage>
</organism>
<dbReference type="InterPro" id="IPR019250">
    <property type="entry name" value="DUF2227_metal-bd"/>
</dbReference>
<proteinExistence type="predicted"/>
<dbReference type="STRING" id="1910958.BTM30_06690"/>
<dbReference type="Proteomes" id="UP000240206">
    <property type="component" value="Unassembled WGS sequence"/>
</dbReference>
<feature type="transmembrane region" description="Helical" evidence="1">
    <location>
        <begin position="84"/>
        <end position="105"/>
    </location>
</feature>
<sequence>MATGRRHDQFTNYLALPYGLICLLWLGLAGFLVGSFAFWFGGLWLSPDLDTNSRPSRRWGPLAWLWTPYRKLVRHRGWLSHTPILGSACRLFYLASMIALACWLLQPLGAPAPQHLAIKLQQCWLLKRGLCIAALGGLEASAWLHLIQDGDPLPWRR</sequence>
<evidence type="ECO:0000313" key="2">
    <source>
        <dbReference type="EMBL" id="PSI01867.1"/>
    </source>
</evidence>
<dbReference type="RefSeq" id="WP_106499667.1">
    <property type="nucleotide sequence ID" value="NZ_PXVC01000017.1"/>
</dbReference>
<protein>
    <recommendedName>
        <fullName evidence="4">Metal-binding protein</fullName>
    </recommendedName>
</protein>
<gene>
    <name evidence="2" type="ORF">C7K08_05625</name>
</gene>
<name>A0A2P7EF50_9SYNE</name>
<dbReference type="PANTHER" id="PTHR39085:SF1">
    <property type="entry name" value="SLL0924 PROTEIN"/>
    <property type="match status" value="1"/>
</dbReference>
<dbReference type="Pfam" id="PF09988">
    <property type="entry name" value="DUF2227"/>
    <property type="match status" value="1"/>
</dbReference>
<evidence type="ECO:0000313" key="3">
    <source>
        <dbReference type="Proteomes" id="UP000240206"/>
    </source>
</evidence>
<dbReference type="AlphaFoldDB" id="A0A2P7EF50"/>
<dbReference type="EMBL" id="PXVC01000017">
    <property type="protein sequence ID" value="PSI01867.1"/>
    <property type="molecule type" value="Genomic_DNA"/>
</dbReference>
<comment type="caution">
    <text evidence="2">The sequence shown here is derived from an EMBL/GenBank/DDBJ whole genome shotgun (WGS) entry which is preliminary data.</text>
</comment>
<keyword evidence="3" id="KW-1185">Reference proteome</keyword>
<feature type="transmembrane region" description="Helical" evidence="1">
    <location>
        <begin position="12"/>
        <end position="40"/>
    </location>
</feature>
<keyword evidence="1" id="KW-1133">Transmembrane helix</keyword>
<reference evidence="3" key="1">
    <citation type="submission" date="2018-03" db="EMBL/GenBank/DDBJ databases">
        <title>Ecological and genomic features of two cosmopolitan and abundant freshwater picocyanobacteria.</title>
        <authorList>
            <person name="Cabello-Yeves P.J."/>
            <person name="Picazo A."/>
            <person name="Camacho A."/>
            <person name="Callieri C."/>
            <person name="Rosselli R."/>
            <person name="Roda-Garcia J."/>
            <person name="Coutinho F.H."/>
            <person name="Rodriguez-Valera F."/>
        </authorList>
    </citation>
    <scope>NUCLEOTIDE SEQUENCE [LARGE SCALE GENOMIC DNA]</scope>
    <source>
        <strain evidence="3">Tous</strain>
    </source>
</reference>
<evidence type="ECO:0000256" key="1">
    <source>
        <dbReference type="SAM" id="Phobius"/>
    </source>
</evidence>
<keyword evidence="1" id="KW-0472">Membrane</keyword>
<evidence type="ECO:0008006" key="4">
    <source>
        <dbReference type="Google" id="ProtNLM"/>
    </source>
</evidence>